<dbReference type="InterPro" id="IPR023996">
    <property type="entry name" value="TonB-dep_OMP_SusC/RagA"/>
</dbReference>
<feature type="domain" description="TonB-dependent receptor-like beta-barrel" evidence="10">
    <location>
        <begin position="442"/>
        <end position="901"/>
    </location>
</feature>
<keyword evidence="4 8" id="KW-0812">Transmembrane</keyword>
<dbReference type="AlphaFoldDB" id="A0A1R3SS21"/>
<evidence type="ECO:0000256" key="2">
    <source>
        <dbReference type="ARBA" id="ARBA00022448"/>
    </source>
</evidence>
<dbReference type="InterPro" id="IPR000531">
    <property type="entry name" value="Beta-barrel_TonB"/>
</dbReference>
<gene>
    <name evidence="12" type="ORF">PSM36_0322</name>
</gene>
<accession>A0A1R3SS21</accession>
<dbReference type="Gene3D" id="2.170.130.10">
    <property type="entry name" value="TonB-dependent receptor, plug domain"/>
    <property type="match status" value="1"/>
</dbReference>
<organism evidence="12 13">
    <name type="scientific">Proteiniphilum saccharofermentans</name>
    <dbReference type="NCBI Taxonomy" id="1642647"/>
    <lineage>
        <taxon>Bacteria</taxon>
        <taxon>Pseudomonadati</taxon>
        <taxon>Bacteroidota</taxon>
        <taxon>Bacteroidia</taxon>
        <taxon>Bacteroidales</taxon>
        <taxon>Dysgonomonadaceae</taxon>
        <taxon>Proteiniphilum</taxon>
    </lineage>
</organism>
<keyword evidence="5 9" id="KW-0798">TonB box</keyword>
<dbReference type="Gene3D" id="2.60.40.1120">
    <property type="entry name" value="Carboxypeptidase-like, regulatory domain"/>
    <property type="match status" value="1"/>
</dbReference>
<evidence type="ECO:0000256" key="1">
    <source>
        <dbReference type="ARBA" id="ARBA00004571"/>
    </source>
</evidence>
<evidence type="ECO:0000256" key="7">
    <source>
        <dbReference type="ARBA" id="ARBA00023237"/>
    </source>
</evidence>
<dbReference type="SUPFAM" id="SSF49464">
    <property type="entry name" value="Carboxypeptidase regulatory domain-like"/>
    <property type="match status" value="1"/>
</dbReference>
<dbReference type="Pfam" id="PF07715">
    <property type="entry name" value="Plug"/>
    <property type="match status" value="1"/>
</dbReference>
<evidence type="ECO:0000313" key="13">
    <source>
        <dbReference type="Proteomes" id="UP000187464"/>
    </source>
</evidence>
<reference evidence="12 13" key="1">
    <citation type="submission" date="2016-08" db="EMBL/GenBank/DDBJ databases">
        <authorList>
            <person name="Seilhamer J.J."/>
        </authorList>
    </citation>
    <scope>NUCLEOTIDE SEQUENCE [LARGE SCALE GENOMIC DNA]</scope>
    <source>
        <strain evidence="12">M3/6</strain>
    </source>
</reference>
<evidence type="ECO:0000259" key="10">
    <source>
        <dbReference type="Pfam" id="PF00593"/>
    </source>
</evidence>
<comment type="similarity">
    <text evidence="8 9">Belongs to the TonB-dependent receptor family.</text>
</comment>
<protein>
    <submittedName>
        <fullName evidence="12">SusC family</fullName>
    </submittedName>
</protein>
<dbReference type="Pfam" id="PF13715">
    <property type="entry name" value="CarbopepD_reg_2"/>
    <property type="match status" value="1"/>
</dbReference>
<dbReference type="Gene3D" id="2.40.170.20">
    <property type="entry name" value="TonB-dependent receptor, beta-barrel domain"/>
    <property type="match status" value="1"/>
</dbReference>
<dbReference type="NCBIfam" id="TIGR04056">
    <property type="entry name" value="OMP_RagA_SusC"/>
    <property type="match status" value="1"/>
</dbReference>
<dbReference type="InterPro" id="IPR012910">
    <property type="entry name" value="Plug_dom"/>
</dbReference>
<keyword evidence="3 8" id="KW-1134">Transmembrane beta strand</keyword>
<evidence type="ECO:0000256" key="6">
    <source>
        <dbReference type="ARBA" id="ARBA00023136"/>
    </source>
</evidence>
<dbReference type="EMBL" id="LT605205">
    <property type="protein sequence ID" value="SCD19156.1"/>
    <property type="molecule type" value="Genomic_DNA"/>
</dbReference>
<dbReference type="KEGG" id="psac:PSM36_0322"/>
<dbReference type="STRING" id="1642647.PSM36_0322"/>
<keyword evidence="2 8" id="KW-0813">Transport</keyword>
<evidence type="ECO:0000256" key="9">
    <source>
        <dbReference type="RuleBase" id="RU003357"/>
    </source>
</evidence>
<evidence type="ECO:0000256" key="3">
    <source>
        <dbReference type="ARBA" id="ARBA00022452"/>
    </source>
</evidence>
<dbReference type="GO" id="GO:0009279">
    <property type="term" value="C:cell outer membrane"/>
    <property type="evidence" value="ECO:0007669"/>
    <property type="project" value="UniProtKB-SubCell"/>
</dbReference>
<comment type="subcellular location">
    <subcellularLocation>
        <location evidence="1 8">Cell outer membrane</location>
        <topology evidence="1 8">Multi-pass membrane protein</topology>
    </subcellularLocation>
</comment>
<keyword evidence="6 8" id="KW-0472">Membrane</keyword>
<keyword evidence="13" id="KW-1185">Reference proteome</keyword>
<evidence type="ECO:0000256" key="4">
    <source>
        <dbReference type="ARBA" id="ARBA00022692"/>
    </source>
</evidence>
<dbReference type="Pfam" id="PF00593">
    <property type="entry name" value="TonB_dep_Rec_b-barrel"/>
    <property type="match status" value="1"/>
</dbReference>
<feature type="domain" description="TonB-dependent receptor plug" evidence="11">
    <location>
        <begin position="124"/>
        <end position="231"/>
    </location>
</feature>
<evidence type="ECO:0000256" key="8">
    <source>
        <dbReference type="PROSITE-ProRule" id="PRU01360"/>
    </source>
</evidence>
<dbReference type="InterPro" id="IPR008969">
    <property type="entry name" value="CarboxyPept-like_regulatory"/>
</dbReference>
<dbReference type="InterPro" id="IPR039426">
    <property type="entry name" value="TonB-dep_rcpt-like"/>
</dbReference>
<dbReference type="PROSITE" id="PS52016">
    <property type="entry name" value="TONB_DEPENDENT_REC_3"/>
    <property type="match status" value="1"/>
</dbReference>
<keyword evidence="7 8" id="KW-0998">Cell outer membrane</keyword>
<evidence type="ECO:0000259" key="11">
    <source>
        <dbReference type="Pfam" id="PF07715"/>
    </source>
</evidence>
<evidence type="ECO:0000256" key="5">
    <source>
        <dbReference type="ARBA" id="ARBA00023077"/>
    </source>
</evidence>
<dbReference type="InterPro" id="IPR023997">
    <property type="entry name" value="TonB-dep_OMP_SusC/RagA_CS"/>
</dbReference>
<evidence type="ECO:0000313" key="12">
    <source>
        <dbReference type="EMBL" id="SCD19156.1"/>
    </source>
</evidence>
<dbReference type="InterPro" id="IPR036942">
    <property type="entry name" value="Beta-barrel_TonB_sf"/>
</dbReference>
<proteinExistence type="inferred from homology"/>
<sequence>MDKVFLSKKECMKRFFFFLLVSLVSLNTYSQDFTVRGKVSDTNGEPLIGVNVIENGTLNGTVTDIEGRFDLTVSDRNATLKLTYIGYETMEVSIAGRVNMDITMAESSSQLDEVVVVGYGTQKKVTLTGSVDAISGSEIQNRSGVLVSDLIKGASPNLNISMGMRGGEPGATSTWNIRGLGSINANAAPLILVDGVEVNINNIDPESIESISVLKDASASAIYGSRAPFGVVLITTKKGKQGRVNVEYSNNLGMNTPVRFSSFVDALTWATAYNQANANAGLTPVYSDEQMERIKGYMNGTFPYEYDPENPIDNIWAGRRNGNANYNWPKVLLADHSFNQKHHVNISGGSERTNYYLSGGLVDQDGIYRYGYDNYKRFNFLSNLNSQVTDWLNVRTGVKYAKGMSDYPVGQTTVGREHMIGEMLTFAPMMPMYNINGTIQSPLVRWQQDSGRDKWETGDFFVNLGADLEPIKGWVTSFSYNYNAINTRSFSHPKPVMVELGTGQFGNVGKPESSWGVGYSQANYSLVNAITSYEATWDNHYFKGLLGYEQEERKNTSITASGTGLITDEVPSLKTALGNKTVTDGMNHWATQGVFGRINYNYKEKYLLEASARYNGSSRFSPDTRWGFFPSASVGYVISNEEFWEPIYSAVNNLKIRASYGSLGNQNVGLYSYLSTIGVGTELSWIIDGERPQYANPPGLISSDLTWETITTTNIGVDAGFLNNRLQLTFELYDRVTSNMLGPTEQLPYQLGVSTPQKNNAELSNKGFELILSWRDRISSDFSYDVKVSLGDSRAKILKYFNEKELIDTWYPGKMVGEIWGYTTDGIIQEEGEEIPNQSKFYATWGPGDIKYKDLNGDGKIDDGTRTLNDYGDLSRIGNTTPRYNYSISGGFNWKDFDFNMFWQGIGKQDYFPPNTMQVFWGMLTATGSSGLYENSWTMDYWRPADETNILGPNTNAYFAKPYFSAQTNKNRQVQTRYLLNAAYLRLKSLQIGYTLPTHISEKVFLQRARIYLSGENLLTLTKLPDNFDPETTIASDPVNDGYQAGRIYPISRVFSVGINLTF</sequence>
<dbReference type="NCBIfam" id="TIGR04057">
    <property type="entry name" value="SusC_RagA_signa"/>
    <property type="match status" value="1"/>
</dbReference>
<name>A0A1R3SS21_9BACT</name>
<dbReference type="Proteomes" id="UP000187464">
    <property type="component" value="Chromosome I"/>
</dbReference>
<dbReference type="SUPFAM" id="SSF56935">
    <property type="entry name" value="Porins"/>
    <property type="match status" value="1"/>
</dbReference>
<dbReference type="InterPro" id="IPR037066">
    <property type="entry name" value="Plug_dom_sf"/>
</dbReference>